<dbReference type="AlphaFoldDB" id="A0A2C6L3B9"/>
<proteinExistence type="predicted"/>
<evidence type="ECO:0000256" key="1">
    <source>
        <dbReference type="SAM" id="MobiDB-lite"/>
    </source>
</evidence>
<accession>A0A2C6L3B9</accession>
<reference evidence="2 3" key="1">
    <citation type="journal article" date="2017" name="Int. J. Parasitol.">
        <title>The genome of the protozoan parasite Cystoisospora suis and a reverse vaccinology approach to identify vaccine candidates.</title>
        <authorList>
            <person name="Palmieri N."/>
            <person name="Shrestha A."/>
            <person name="Ruttkowski B."/>
            <person name="Beck T."/>
            <person name="Vogl C."/>
            <person name="Tomley F."/>
            <person name="Blake D.P."/>
            <person name="Joachim A."/>
        </authorList>
    </citation>
    <scope>NUCLEOTIDE SEQUENCE [LARGE SCALE GENOMIC DNA]</scope>
    <source>
        <strain evidence="2 3">Wien I</strain>
    </source>
</reference>
<name>A0A2C6L3B9_9APIC</name>
<dbReference type="GeneID" id="94427260"/>
<organism evidence="2 3">
    <name type="scientific">Cystoisospora suis</name>
    <dbReference type="NCBI Taxonomy" id="483139"/>
    <lineage>
        <taxon>Eukaryota</taxon>
        <taxon>Sar</taxon>
        <taxon>Alveolata</taxon>
        <taxon>Apicomplexa</taxon>
        <taxon>Conoidasida</taxon>
        <taxon>Coccidia</taxon>
        <taxon>Eucoccidiorida</taxon>
        <taxon>Eimeriorina</taxon>
        <taxon>Sarcocystidae</taxon>
        <taxon>Cystoisospora</taxon>
    </lineage>
</organism>
<gene>
    <name evidence="2" type="ORF">CSUI_003854</name>
</gene>
<dbReference type="Proteomes" id="UP000221165">
    <property type="component" value="Unassembled WGS sequence"/>
</dbReference>
<evidence type="ECO:0000313" key="2">
    <source>
        <dbReference type="EMBL" id="PHJ22292.1"/>
    </source>
</evidence>
<feature type="non-terminal residue" evidence="2">
    <location>
        <position position="1"/>
    </location>
</feature>
<keyword evidence="3" id="KW-1185">Reference proteome</keyword>
<sequence length="64" mass="7400">LLHHSFPTHALASPNSYRRCDSEENLRPSRRRGRKRGIDDTSSPSFSRTIRREIALTTYGELTE</sequence>
<dbReference type="EMBL" id="MIGC01001741">
    <property type="protein sequence ID" value="PHJ22292.1"/>
    <property type="molecule type" value="Genomic_DNA"/>
</dbReference>
<feature type="region of interest" description="Disordered" evidence="1">
    <location>
        <begin position="1"/>
        <end position="46"/>
    </location>
</feature>
<protein>
    <submittedName>
        <fullName evidence="2">Uncharacterized protein</fullName>
    </submittedName>
</protein>
<dbReference type="RefSeq" id="XP_067923969.1">
    <property type="nucleotide sequence ID" value="XM_068064049.1"/>
</dbReference>
<feature type="compositionally biased region" description="Basic and acidic residues" evidence="1">
    <location>
        <begin position="18"/>
        <end position="27"/>
    </location>
</feature>
<evidence type="ECO:0000313" key="3">
    <source>
        <dbReference type="Proteomes" id="UP000221165"/>
    </source>
</evidence>
<comment type="caution">
    <text evidence="2">The sequence shown here is derived from an EMBL/GenBank/DDBJ whole genome shotgun (WGS) entry which is preliminary data.</text>
</comment>
<dbReference type="VEuPathDB" id="ToxoDB:CSUI_003854"/>